<evidence type="ECO:0000313" key="3">
    <source>
        <dbReference type="Proteomes" id="UP000198844"/>
    </source>
</evidence>
<gene>
    <name evidence="2" type="ORF">SAMN05192563_1024115</name>
</gene>
<dbReference type="Proteomes" id="UP000198844">
    <property type="component" value="Unassembled WGS sequence"/>
</dbReference>
<accession>A0A1I7EJI5</accession>
<dbReference type="EMBL" id="FPBH01000024">
    <property type="protein sequence ID" value="SFU24045.1"/>
    <property type="molecule type" value="Genomic_DNA"/>
</dbReference>
<proteinExistence type="predicted"/>
<name>A0A1I7EJI5_9BURK</name>
<reference evidence="2 3" key="1">
    <citation type="submission" date="2016-10" db="EMBL/GenBank/DDBJ databases">
        <authorList>
            <person name="de Groot N.N."/>
        </authorList>
    </citation>
    <scope>NUCLEOTIDE SEQUENCE [LARGE SCALE GENOMIC DNA]</scope>
    <source>
        <strain evidence="2 3">LMG 27731</strain>
    </source>
</reference>
<organism evidence="2 3">
    <name type="scientific">Paraburkholderia aspalathi</name>
    <dbReference type="NCBI Taxonomy" id="1324617"/>
    <lineage>
        <taxon>Bacteria</taxon>
        <taxon>Pseudomonadati</taxon>
        <taxon>Pseudomonadota</taxon>
        <taxon>Betaproteobacteria</taxon>
        <taxon>Burkholderiales</taxon>
        <taxon>Burkholderiaceae</taxon>
        <taxon>Paraburkholderia</taxon>
    </lineage>
</organism>
<dbReference type="AlphaFoldDB" id="A0A1I7EJI5"/>
<evidence type="ECO:0000256" key="1">
    <source>
        <dbReference type="SAM" id="MobiDB-lite"/>
    </source>
</evidence>
<feature type="region of interest" description="Disordered" evidence="1">
    <location>
        <begin position="1"/>
        <end position="38"/>
    </location>
</feature>
<evidence type="ECO:0000313" key="2">
    <source>
        <dbReference type="EMBL" id="SFU24045.1"/>
    </source>
</evidence>
<protein>
    <submittedName>
        <fullName evidence="2">Uncharacterized protein</fullName>
    </submittedName>
</protein>
<sequence>MTCPWRDGMTNGHGKAIEHEEPVSPGLAGGNDSVNLSK</sequence>